<comment type="caution">
    <text evidence="1">The sequence shown here is derived from an EMBL/GenBank/DDBJ whole genome shotgun (WGS) entry which is preliminary data.</text>
</comment>
<organism evidence="1">
    <name type="scientific">marine sediment metagenome</name>
    <dbReference type="NCBI Taxonomy" id="412755"/>
    <lineage>
        <taxon>unclassified sequences</taxon>
        <taxon>metagenomes</taxon>
        <taxon>ecological metagenomes</taxon>
    </lineage>
</organism>
<evidence type="ECO:0000313" key="1">
    <source>
        <dbReference type="EMBL" id="KKL93616.1"/>
    </source>
</evidence>
<name>A0A0F9GSJ5_9ZZZZ</name>
<protein>
    <submittedName>
        <fullName evidence="1">Uncharacterized protein</fullName>
    </submittedName>
</protein>
<gene>
    <name evidence="1" type="ORF">LCGC14_1872900</name>
</gene>
<sequence>MSTKTPKDIGKVFINRNCYRAPDIYRIVGRTAKRVIVEKVLGKNKYDLYGGEHWVDMEWLEKNPPVYVTKGGVKAIQKEDNSLLIDGEYYFEEKDPYKFHCQSVEY</sequence>
<dbReference type="EMBL" id="LAZR01019137">
    <property type="protein sequence ID" value="KKL93616.1"/>
    <property type="molecule type" value="Genomic_DNA"/>
</dbReference>
<reference evidence="1" key="1">
    <citation type="journal article" date="2015" name="Nature">
        <title>Complex archaea that bridge the gap between prokaryotes and eukaryotes.</title>
        <authorList>
            <person name="Spang A."/>
            <person name="Saw J.H."/>
            <person name="Jorgensen S.L."/>
            <person name="Zaremba-Niedzwiedzka K."/>
            <person name="Martijn J."/>
            <person name="Lind A.E."/>
            <person name="van Eijk R."/>
            <person name="Schleper C."/>
            <person name="Guy L."/>
            <person name="Ettema T.J."/>
        </authorList>
    </citation>
    <scope>NUCLEOTIDE SEQUENCE</scope>
</reference>
<proteinExistence type="predicted"/>
<dbReference type="AlphaFoldDB" id="A0A0F9GSJ5"/>
<accession>A0A0F9GSJ5</accession>